<feature type="non-terminal residue" evidence="1">
    <location>
        <position position="1"/>
    </location>
</feature>
<dbReference type="OrthoDB" id="27601at2759"/>
<dbReference type="AlphaFoldDB" id="A0A8T1W6D4"/>
<organism evidence="1 2">
    <name type="scientific">Phytophthora boehmeriae</name>
    <dbReference type="NCBI Taxonomy" id="109152"/>
    <lineage>
        <taxon>Eukaryota</taxon>
        <taxon>Sar</taxon>
        <taxon>Stramenopiles</taxon>
        <taxon>Oomycota</taxon>
        <taxon>Peronosporomycetes</taxon>
        <taxon>Peronosporales</taxon>
        <taxon>Peronosporaceae</taxon>
        <taxon>Phytophthora</taxon>
    </lineage>
</organism>
<accession>A0A8T1W6D4</accession>
<protein>
    <submittedName>
        <fullName evidence="1">Uncharacterized protein</fullName>
    </submittedName>
</protein>
<proteinExistence type="predicted"/>
<comment type="caution">
    <text evidence="1">The sequence shown here is derived from an EMBL/GenBank/DDBJ whole genome shotgun (WGS) entry which is preliminary data.</text>
</comment>
<reference evidence="1" key="1">
    <citation type="submission" date="2021-02" db="EMBL/GenBank/DDBJ databases">
        <authorList>
            <person name="Palmer J.M."/>
        </authorList>
    </citation>
    <scope>NUCLEOTIDE SEQUENCE</scope>
    <source>
        <strain evidence="1">SCRP23</strain>
    </source>
</reference>
<keyword evidence="2" id="KW-1185">Reference proteome</keyword>
<sequence>MKLLDEQSPTSGDMLSRVATVSLSRAGSLFNSTRTPCYLPPSIAGNVPHLTPDNCSRVEDLTAQVVDYGDISSLTKLAIDKKRSFRELLNASGYSVVLSARDYNSDS</sequence>
<dbReference type="EMBL" id="JAGDFL010000466">
    <property type="protein sequence ID" value="KAG7387714.1"/>
    <property type="molecule type" value="Genomic_DNA"/>
</dbReference>
<evidence type="ECO:0000313" key="2">
    <source>
        <dbReference type="Proteomes" id="UP000693981"/>
    </source>
</evidence>
<evidence type="ECO:0000313" key="1">
    <source>
        <dbReference type="EMBL" id="KAG7387714.1"/>
    </source>
</evidence>
<dbReference type="Proteomes" id="UP000693981">
    <property type="component" value="Unassembled WGS sequence"/>
</dbReference>
<gene>
    <name evidence="1" type="ORF">PHYBOEH_008153</name>
</gene>
<name>A0A8T1W6D4_9STRA</name>